<gene>
    <name evidence="2" type="ORF">OAUR00152_LOCUS1182</name>
</gene>
<name>A0A7S4HKR4_9STRA</name>
<sequence length="120" mass="13689">MSSGAEISKGTAGSDEEVDGKARPAIDGGNGDETKSLTKKRSHVSKPYDEKQNFVIYVPCDHWGLEKMKPIQRDKLTTYPTNHKYTVHRIEEHEVPTGSGWKRVQKRVRGELYYGRREVE</sequence>
<organism evidence="2">
    <name type="scientific">Odontella aurita</name>
    <dbReference type="NCBI Taxonomy" id="265563"/>
    <lineage>
        <taxon>Eukaryota</taxon>
        <taxon>Sar</taxon>
        <taxon>Stramenopiles</taxon>
        <taxon>Ochrophyta</taxon>
        <taxon>Bacillariophyta</taxon>
        <taxon>Mediophyceae</taxon>
        <taxon>Biddulphiophycidae</taxon>
        <taxon>Eupodiscales</taxon>
        <taxon>Odontellaceae</taxon>
        <taxon>Odontella</taxon>
    </lineage>
</organism>
<reference evidence="2" key="1">
    <citation type="submission" date="2021-01" db="EMBL/GenBank/DDBJ databases">
        <authorList>
            <person name="Corre E."/>
            <person name="Pelletier E."/>
            <person name="Niang G."/>
            <person name="Scheremetjew M."/>
            <person name="Finn R."/>
            <person name="Kale V."/>
            <person name="Holt S."/>
            <person name="Cochrane G."/>
            <person name="Meng A."/>
            <person name="Brown T."/>
            <person name="Cohen L."/>
        </authorList>
    </citation>
    <scope>NUCLEOTIDE SEQUENCE</scope>
    <source>
        <strain evidence="2">Isolate 1302-5</strain>
    </source>
</reference>
<protein>
    <submittedName>
        <fullName evidence="2">Uncharacterized protein</fullName>
    </submittedName>
</protein>
<evidence type="ECO:0000256" key="1">
    <source>
        <dbReference type="SAM" id="MobiDB-lite"/>
    </source>
</evidence>
<feature type="region of interest" description="Disordered" evidence="1">
    <location>
        <begin position="1"/>
        <end position="46"/>
    </location>
</feature>
<proteinExistence type="predicted"/>
<evidence type="ECO:0000313" key="2">
    <source>
        <dbReference type="EMBL" id="CAE2202217.1"/>
    </source>
</evidence>
<dbReference type="EMBL" id="HBKQ01001714">
    <property type="protein sequence ID" value="CAE2202217.1"/>
    <property type="molecule type" value="Transcribed_RNA"/>
</dbReference>
<dbReference type="AlphaFoldDB" id="A0A7S4HKR4"/>
<accession>A0A7S4HKR4</accession>